<accession>A0A915U915</accession>
<keyword evidence="8 9" id="KW-0472">Membrane</keyword>
<dbReference type="PROSITE" id="PS01307">
    <property type="entry name" value="MOTA"/>
    <property type="match status" value="1"/>
</dbReference>
<dbReference type="EMBL" id="AP024233">
    <property type="protein sequence ID" value="BCO08541.1"/>
    <property type="molecule type" value="Genomic_DNA"/>
</dbReference>
<dbReference type="GO" id="GO:0006935">
    <property type="term" value="P:chemotaxis"/>
    <property type="evidence" value="ECO:0007669"/>
    <property type="project" value="InterPro"/>
</dbReference>
<evidence type="ECO:0000256" key="5">
    <source>
        <dbReference type="ARBA" id="ARBA00022692"/>
    </source>
</evidence>
<keyword evidence="5 9" id="KW-0812">Transmembrane</keyword>
<evidence type="ECO:0000256" key="8">
    <source>
        <dbReference type="ARBA" id="ARBA00023136"/>
    </source>
</evidence>
<evidence type="ECO:0000256" key="2">
    <source>
        <dbReference type="ARBA" id="ARBA00008038"/>
    </source>
</evidence>
<feature type="transmembrane region" description="Helical" evidence="9">
    <location>
        <begin position="144"/>
        <end position="165"/>
    </location>
</feature>
<keyword evidence="12" id="KW-1185">Reference proteome</keyword>
<dbReference type="PANTHER" id="PTHR30433">
    <property type="entry name" value="CHEMOTAXIS PROTEIN MOTA"/>
    <property type="match status" value="1"/>
</dbReference>
<evidence type="ECO:0000256" key="3">
    <source>
        <dbReference type="ARBA" id="ARBA00022448"/>
    </source>
</evidence>
<proteinExistence type="inferred from homology"/>
<dbReference type="AlphaFoldDB" id="A0A915U915"/>
<evidence type="ECO:0000313" key="11">
    <source>
        <dbReference type="EMBL" id="BCO08541.1"/>
    </source>
</evidence>
<keyword evidence="6" id="KW-0283">Flagellar rotation</keyword>
<feature type="domain" description="MotA/TolQ/ExbB proton channel" evidence="10">
    <location>
        <begin position="100"/>
        <end position="216"/>
    </location>
</feature>
<evidence type="ECO:0000256" key="9">
    <source>
        <dbReference type="SAM" id="Phobius"/>
    </source>
</evidence>
<reference evidence="11" key="1">
    <citation type="submission" date="2020-12" db="EMBL/GenBank/DDBJ databases">
        <title>Desulfobium dissulfuricans gen. nov., sp. nov., a novel mesophilic, sulfate-reducing bacterium isolated from a deep-sea hydrothermal vent.</title>
        <authorList>
            <person name="Hashimoto Y."/>
            <person name="Tame A."/>
            <person name="Sawayama S."/>
            <person name="Miyazaki J."/>
            <person name="Takai K."/>
            <person name="Nakagawa S."/>
        </authorList>
    </citation>
    <scope>NUCLEOTIDE SEQUENCE</scope>
    <source>
        <strain evidence="11">GF1</strain>
    </source>
</reference>
<feature type="transmembrane region" description="Helical" evidence="9">
    <location>
        <begin position="36"/>
        <end position="59"/>
    </location>
</feature>
<evidence type="ECO:0000256" key="4">
    <source>
        <dbReference type="ARBA" id="ARBA00022475"/>
    </source>
</evidence>
<evidence type="ECO:0000256" key="6">
    <source>
        <dbReference type="ARBA" id="ARBA00022779"/>
    </source>
</evidence>
<feature type="transmembrane region" description="Helical" evidence="9">
    <location>
        <begin position="7"/>
        <end position="30"/>
    </location>
</feature>
<dbReference type="GO" id="GO:0071978">
    <property type="term" value="P:bacterial-type flagellum-dependent swarming motility"/>
    <property type="evidence" value="ECO:0007669"/>
    <property type="project" value="InterPro"/>
</dbReference>
<dbReference type="Proteomes" id="UP001063350">
    <property type="component" value="Chromosome"/>
</dbReference>
<gene>
    <name evidence="11" type="primary">motA-1</name>
    <name evidence="11" type="ORF">GF1_09170</name>
</gene>
<keyword evidence="7 9" id="KW-1133">Transmembrane helix</keyword>
<dbReference type="InterPro" id="IPR047055">
    <property type="entry name" value="MotA-like"/>
</dbReference>
<evidence type="ECO:0000256" key="7">
    <source>
        <dbReference type="ARBA" id="ARBA00022989"/>
    </source>
</evidence>
<keyword evidence="3" id="KW-0813">Transport</keyword>
<dbReference type="Pfam" id="PF01618">
    <property type="entry name" value="MotA_ExbB"/>
    <property type="match status" value="1"/>
</dbReference>
<name>A0A915U915_9BACT</name>
<dbReference type="InterPro" id="IPR000540">
    <property type="entry name" value="Flag_MotA_CS"/>
</dbReference>
<organism evidence="11 12">
    <name type="scientific">Desulfolithobacter dissulfuricans</name>
    <dbReference type="NCBI Taxonomy" id="2795293"/>
    <lineage>
        <taxon>Bacteria</taxon>
        <taxon>Pseudomonadati</taxon>
        <taxon>Thermodesulfobacteriota</taxon>
        <taxon>Desulfobulbia</taxon>
        <taxon>Desulfobulbales</taxon>
        <taxon>Desulfobulbaceae</taxon>
        <taxon>Desulfolithobacter</taxon>
    </lineage>
</organism>
<evidence type="ECO:0000259" key="10">
    <source>
        <dbReference type="Pfam" id="PF01618"/>
    </source>
</evidence>
<feature type="transmembrane region" description="Helical" evidence="9">
    <location>
        <begin position="177"/>
        <end position="199"/>
    </location>
</feature>
<evidence type="ECO:0000256" key="1">
    <source>
        <dbReference type="ARBA" id="ARBA00004651"/>
    </source>
</evidence>
<dbReference type="PANTHER" id="PTHR30433:SF2">
    <property type="entry name" value="MOTILITY PROTEIN A"/>
    <property type="match status" value="1"/>
</dbReference>
<keyword evidence="4" id="KW-1003">Cell membrane</keyword>
<dbReference type="RefSeq" id="WP_267928446.1">
    <property type="nucleotide sequence ID" value="NZ_AP024233.1"/>
</dbReference>
<dbReference type="InterPro" id="IPR002898">
    <property type="entry name" value="MotA_ExbB_proton_chnl"/>
</dbReference>
<evidence type="ECO:0000313" key="12">
    <source>
        <dbReference type="Proteomes" id="UP001063350"/>
    </source>
</evidence>
<comment type="subcellular location">
    <subcellularLocation>
        <location evidence="1">Cell membrane</location>
        <topology evidence="1">Multi-pass membrane protein</topology>
    </subcellularLocation>
</comment>
<comment type="similarity">
    <text evidence="2">Belongs to the MotA family.</text>
</comment>
<sequence>MDIATIIGIVAAFGLMLMAILQGGGLGMFIDVPSMLIVFGGTIGVALINYPLADILGAVKVAKKTFLYQETSTNDLITQLIEFANKARKEGILSLQALIDSVDDQFLVKALQMAVDGQEPEDLKTMLNTEIEYIQDRHSKGAEIFLSLGTISPAMGMVGTLIGLVQMLQNMSDPSSIGPAMAVALLTTFYGAVIANILCNPMAGKLKTRSKSELLQKTIIVEGMGSILSGENPRIMEQKLHAFVAPSERESSFN</sequence>
<dbReference type="GO" id="GO:0005886">
    <property type="term" value="C:plasma membrane"/>
    <property type="evidence" value="ECO:0007669"/>
    <property type="project" value="UniProtKB-SubCell"/>
</dbReference>
<dbReference type="KEGG" id="ddu:GF1_09170"/>
<protein>
    <submittedName>
        <fullName evidence="11">Chemotaxis protein MotA</fullName>
    </submittedName>
</protein>